<dbReference type="AlphaFoldDB" id="A0A7G2C792"/>
<proteinExistence type="inferred from homology"/>
<accession>A0A7G2C792</accession>
<evidence type="ECO:0000259" key="13">
    <source>
        <dbReference type="Pfam" id="PF01217"/>
    </source>
</evidence>
<evidence type="ECO:0000256" key="12">
    <source>
        <dbReference type="RuleBase" id="RU366053"/>
    </source>
</evidence>
<dbReference type="EMBL" id="LR877147">
    <property type="protein sequence ID" value="CAD2214677.1"/>
    <property type="molecule type" value="Genomic_DNA"/>
</dbReference>
<evidence type="ECO:0000256" key="3">
    <source>
        <dbReference type="ARBA" id="ARBA00011775"/>
    </source>
</evidence>
<evidence type="ECO:0000256" key="10">
    <source>
        <dbReference type="ARBA" id="ARBA00023329"/>
    </source>
</evidence>
<keyword evidence="15" id="KW-1185">Reference proteome</keyword>
<evidence type="ECO:0000256" key="5">
    <source>
        <dbReference type="ARBA" id="ARBA00022490"/>
    </source>
</evidence>
<dbReference type="InterPro" id="IPR011012">
    <property type="entry name" value="Longin-like_dom_sf"/>
</dbReference>
<keyword evidence="7 12" id="KW-0653">Protein transport</keyword>
<dbReference type="GO" id="GO:0000139">
    <property type="term" value="C:Golgi membrane"/>
    <property type="evidence" value="ECO:0007669"/>
    <property type="project" value="UniProtKB-SubCell"/>
</dbReference>
<comment type="function">
    <text evidence="11">The coatomer is a cytosolic protein complex that binds to dilysine motifs and reversibly associates with Golgi non-clathrin-coated vesicles, which further mediate biosynthetic protein transport from the ER, via the Golgi up to the trans Golgi network. Coatomer complex is required for budding from Golgi membranes, and is essential for the retrograde Golgi-to-ER transport of dilysine-tagged proteins. The zeta subunit may be involved in regulating the coat assembly and, hence, the rate of biosynthetic protein transport due to its association-dissociation properties with the coatomer complex.</text>
</comment>
<dbReference type="GO" id="GO:0030126">
    <property type="term" value="C:COPI vesicle coat"/>
    <property type="evidence" value="ECO:0007669"/>
    <property type="project" value="UniProtKB-UniRule"/>
</dbReference>
<keyword evidence="5 12" id="KW-0963">Cytoplasm</keyword>
<evidence type="ECO:0000256" key="4">
    <source>
        <dbReference type="ARBA" id="ARBA00022448"/>
    </source>
</evidence>
<evidence type="ECO:0000256" key="6">
    <source>
        <dbReference type="ARBA" id="ARBA00022892"/>
    </source>
</evidence>
<dbReference type="PANTHER" id="PTHR11043:SF0">
    <property type="entry name" value="COATOMER SUBUNIT ZETA"/>
    <property type="match status" value="1"/>
</dbReference>
<dbReference type="Proteomes" id="UP000515908">
    <property type="component" value="Chromosome 03"/>
</dbReference>
<gene>
    <name evidence="14" type="ORF">ADEAN_000212800</name>
</gene>
<evidence type="ECO:0000256" key="1">
    <source>
        <dbReference type="ARBA" id="ARBA00004255"/>
    </source>
</evidence>
<keyword evidence="10 12" id="KW-0968">Cytoplasmic vesicle</keyword>
<dbReference type="OrthoDB" id="10249988at2759"/>
<feature type="domain" description="AP complex mu/sigma subunit" evidence="13">
    <location>
        <begin position="7"/>
        <end position="158"/>
    </location>
</feature>
<sequence length="184" mass="20528">MDFLQRVQAVLILDDSGKRLFAKYYCGEDTPPSSKALASLDKQRLLEQSIYAAFRGMSRASNNWQDGNVLILDGHSVIFQLSEDIAFIVVGDCRDNELVLLTVLKTLVDSLREVLGTQMIGSREILEEYQALLLTVDELLDEGIVLETNSYSVAAEVSPYLADTGSEMTRKALSTVNKYLRENL</sequence>
<reference evidence="14 15" key="1">
    <citation type="submission" date="2020-08" db="EMBL/GenBank/DDBJ databases">
        <authorList>
            <person name="Newling K."/>
            <person name="Davey J."/>
            <person name="Forrester S."/>
        </authorList>
    </citation>
    <scope>NUCLEOTIDE SEQUENCE [LARGE SCALE GENOMIC DNA]</scope>
    <source>
        <strain evidence="15">Crithidia deanei Carvalho (ATCC PRA-265)</strain>
    </source>
</reference>
<dbReference type="PANTHER" id="PTHR11043">
    <property type="entry name" value="ZETA-COAT PROTEIN"/>
    <property type="match status" value="1"/>
</dbReference>
<dbReference type="InterPro" id="IPR039652">
    <property type="entry name" value="Coatomer_zeta"/>
</dbReference>
<evidence type="ECO:0000256" key="2">
    <source>
        <dbReference type="ARBA" id="ARBA00006972"/>
    </source>
</evidence>
<dbReference type="SUPFAM" id="SSF64356">
    <property type="entry name" value="SNARE-like"/>
    <property type="match status" value="1"/>
</dbReference>
<dbReference type="VEuPathDB" id="TriTrypDB:ADEAN_000212800"/>
<dbReference type="Gene3D" id="3.30.450.60">
    <property type="match status" value="1"/>
</dbReference>
<keyword evidence="8 12" id="KW-0333">Golgi apparatus</keyword>
<keyword evidence="9 12" id="KW-0472">Membrane</keyword>
<dbReference type="Pfam" id="PF01217">
    <property type="entry name" value="Clat_adaptor_s"/>
    <property type="match status" value="1"/>
</dbReference>
<evidence type="ECO:0000256" key="11">
    <source>
        <dbReference type="ARBA" id="ARBA00045555"/>
    </source>
</evidence>
<comment type="similarity">
    <text evidence="2 12">Belongs to the adaptor complexes small subunit family.</text>
</comment>
<dbReference type="GO" id="GO:0006891">
    <property type="term" value="P:intra-Golgi vesicle-mediated transport"/>
    <property type="evidence" value="ECO:0007669"/>
    <property type="project" value="TreeGrafter"/>
</dbReference>
<dbReference type="InterPro" id="IPR022775">
    <property type="entry name" value="AP_mu_sigma_su"/>
</dbReference>
<comment type="subunit">
    <text evidence="3 12">Oligomeric complex that consists of at least the alpha, beta, beta', gamma, delta, epsilon and zeta subunits.</text>
</comment>
<evidence type="ECO:0000256" key="7">
    <source>
        <dbReference type="ARBA" id="ARBA00022927"/>
    </source>
</evidence>
<keyword evidence="6 12" id="KW-0931">ER-Golgi transport</keyword>
<evidence type="ECO:0000256" key="8">
    <source>
        <dbReference type="ARBA" id="ARBA00023034"/>
    </source>
</evidence>
<dbReference type="GO" id="GO:0006890">
    <property type="term" value="P:retrograde vesicle-mediated transport, Golgi to endoplasmic reticulum"/>
    <property type="evidence" value="ECO:0007669"/>
    <property type="project" value="UniProtKB-UniRule"/>
</dbReference>
<evidence type="ECO:0000313" key="14">
    <source>
        <dbReference type="EMBL" id="CAD2214677.1"/>
    </source>
</evidence>
<evidence type="ECO:0000313" key="15">
    <source>
        <dbReference type="Proteomes" id="UP000515908"/>
    </source>
</evidence>
<name>A0A7G2C792_9TRYP</name>
<protein>
    <recommendedName>
        <fullName evidence="12">Coatomer subunit zeta</fullName>
    </recommendedName>
</protein>
<comment type="subcellular location">
    <subcellularLocation>
        <location evidence="12">Cytoplasm</location>
    </subcellularLocation>
    <subcellularLocation>
        <location evidence="1 12">Golgi apparatus membrane</location>
        <topology evidence="1 12">Peripheral membrane protein</topology>
        <orientation evidence="1 12">Cytoplasmic side</orientation>
    </subcellularLocation>
    <subcellularLocation>
        <location evidence="12">Cytoplasmic vesicle</location>
        <location evidence="12">COPI-coated vesicle membrane</location>
        <topology evidence="12">Peripheral membrane protein</topology>
        <orientation evidence="12">Cytoplasmic side</orientation>
    </subcellularLocation>
</comment>
<organism evidence="14 15">
    <name type="scientific">Angomonas deanei</name>
    <dbReference type="NCBI Taxonomy" id="59799"/>
    <lineage>
        <taxon>Eukaryota</taxon>
        <taxon>Discoba</taxon>
        <taxon>Euglenozoa</taxon>
        <taxon>Kinetoplastea</taxon>
        <taxon>Metakinetoplastina</taxon>
        <taxon>Trypanosomatida</taxon>
        <taxon>Trypanosomatidae</taxon>
        <taxon>Strigomonadinae</taxon>
        <taxon>Angomonas</taxon>
    </lineage>
</organism>
<dbReference type="GO" id="GO:0006886">
    <property type="term" value="P:intracellular protein transport"/>
    <property type="evidence" value="ECO:0007669"/>
    <property type="project" value="TreeGrafter"/>
</dbReference>
<evidence type="ECO:0000256" key="9">
    <source>
        <dbReference type="ARBA" id="ARBA00023136"/>
    </source>
</evidence>
<keyword evidence="4 12" id="KW-0813">Transport</keyword>